<feature type="transmembrane region" description="Helical" evidence="5">
    <location>
        <begin position="46"/>
        <end position="63"/>
    </location>
</feature>
<evidence type="ECO:0000256" key="3">
    <source>
        <dbReference type="ARBA" id="ARBA00022989"/>
    </source>
</evidence>
<accession>A0A3D9XNC4</accession>
<protein>
    <submittedName>
        <fullName evidence="6">DoxX-like protein</fullName>
    </submittedName>
</protein>
<comment type="subcellular location">
    <subcellularLocation>
        <location evidence="1">Membrane</location>
        <topology evidence="1">Multi-pass membrane protein</topology>
    </subcellularLocation>
</comment>
<dbReference type="AlphaFoldDB" id="A0A3D9XNC4"/>
<evidence type="ECO:0000256" key="4">
    <source>
        <dbReference type="ARBA" id="ARBA00023136"/>
    </source>
</evidence>
<reference evidence="6 7" key="1">
    <citation type="submission" date="2018-08" db="EMBL/GenBank/DDBJ databases">
        <title>Genomic Encyclopedia of Archaeal and Bacterial Type Strains, Phase II (KMG-II): from individual species to whole genera.</title>
        <authorList>
            <person name="Goeker M."/>
        </authorList>
    </citation>
    <scope>NUCLEOTIDE SEQUENCE [LARGE SCALE GENOMIC DNA]</scope>
    <source>
        <strain evidence="6 7">DSM 17099</strain>
    </source>
</reference>
<dbReference type="RefSeq" id="WP_072464404.1">
    <property type="nucleotide sequence ID" value="NZ_CP038197.1"/>
</dbReference>
<organism evidence="6 7">
    <name type="scientific">Paracoccus versutus</name>
    <name type="common">Thiobacillus versutus</name>
    <dbReference type="NCBI Taxonomy" id="34007"/>
    <lineage>
        <taxon>Bacteria</taxon>
        <taxon>Pseudomonadati</taxon>
        <taxon>Pseudomonadota</taxon>
        <taxon>Alphaproteobacteria</taxon>
        <taxon>Rhodobacterales</taxon>
        <taxon>Paracoccaceae</taxon>
        <taxon>Paracoccus</taxon>
    </lineage>
</organism>
<keyword evidence="2 5" id="KW-0812">Transmembrane</keyword>
<dbReference type="Pfam" id="PF13564">
    <property type="entry name" value="DoxX_2"/>
    <property type="match status" value="1"/>
</dbReference>
<evidence type="ECO:0000313" key="7">
    <source>
        <dbReference type="Proteomes" id="UP000256941"/>
    </source>
</evidence>
<dbReference type="EMBL" id="QTUJ01000003">
    <property type="protein sequence ID" value="REF68389.1"/>
    <property type="molecule type" value="Genomic_DNA"/>
</dbReference>
<evidence type="ECO:0000256" key="5">
    <source>
        <dbReference type="SAM" id="Phobius"/>
    </source>
</evidence>
<sequence length="120" mass="12549">MDKPIHLLTQGLALLLAAFFLFGAWGNLFLSPENEAAYAAWGYPGWFHYVTALCELVAAILLARTATRPYGAGLGAAVMAAALLTTLIHGDYGHSAAPAVVLAVALVVFAISLTHRPATA</sequence>
<keyword evidence="3 5" id="KW-1133">Transmembrane helix</keyword>
<dbReference type="InterPro" id="IPR032808">
    <property type="entry name" value="DoxX"/>
</dbReference>
<feature type="transmembrane region" description="Helical" evidence="5">
    <location>
        <begin position="96"/>
        <end position="114"/>
    </location>
</feature>
<feature type="transmembrane region" description="Helical" evidence="5">
    <location>
        <begin position="7"/>
        <end position="26"/>
    </location>
</feature>
<name>A0A3D9XNC4_PARVE</name>
<evidence type="ECO:0000256" key="2">
    <source>
        <dbReference type="ARBA" id="ARBA00022692"/>
    </source>
</evidence>
<dbReference type="Proteomes" id="UP000256941">
    <property type="component" value="Unassembled WGS sequence"/>
</dbReference>
<feature type="transmembrane region" description="Helical" evidence="5">
    <location>
        <begin position="70"/>
        <end position="90"/>
    </location>
</feature>
<evidence type="ECO:0000313" key="6">
    <source>
        <dbReference type="EMBL" id="REF68389.1"/>
    </source>
</evidence>
<evidence type="ECO:0000256" key="1">
    <source>
        <dbReference type="ARBA" id="ARBA00004141"/>
    </source>
</evidence>
<gene>
    <name evidence="6" type="ORF">BDD41_3432</name>
</gene>
<dbReference type="GO" id="GO:0016020">
    <property type="term" value="C:membrane"/>
    <property type="evidence" value="ECO:0007669"/>
    <property type="project" value="UniProtKB-SubCell"/>
</dbReference>
<comment type="caution">
    <text evidence="6">The sequence shown here is derived from an EMBL/GenBank/DDBJ whole genome shotgun (WGS) entry which is preliminary data.</text>
</comment>
<proteinExistence type="predicted"/>
<keyword evidence="4 5" id="KW-0472">Membrane</keyword>